<proteinExistence type="inferred from homology"/>
<comment type="similarity">
    <text evidence="1">Belongs to the short-chain dehydrogenases/reductases (SDR) family.</text>
</comment>
<evidence type="ECO:0008006" key="4">
    <source>
        <dbReference type="Google" id="ProtNLM"/>
    </source>
</evidence>
<dbReference type="Pfam" id="PF13561">
    <property type="entry name" value="adh_short_C2"/>
    <property type="match status" value="1"/>
</dbReference>
<dbReference type="SUPFAM" id="SSF51735">
    <property type="entry name" value="NAD(P)-binding Rossmann-fold domains"/>
    <property type="match status" value="1"/>
</dbReference>
<gene>
    <name evidence="3" type="ORF">S12H4_41757</name>
</gene>
<accession>X1V8E9</accession>
<comment type="caution">
    <text evidence="3">The sequence shown here is derived from an EMBL/GenBank/DDBJ whole genome shotgun (WGS) entry which is preliminary data.</text>
</comment>
<sequence length="92" mass="9831">MQLTKVTALEAGPYGINVNSIAPGTILTELTYAARSKEEVERLIKELPERTALGRVGKPEDIANLALFLASDDSSLITGQVIGCDGGYHARM</sequence>
<dbReference type="PRINTS" id="PR00081">
    <property type="entry name" value="GDHRDH"/>
</dbReference>
<dbReference type="InterPro" id="IPR036291">
    <property type="entry name" value="NAD(P)-bd_dom_sf"/>
</dbReference>
<dbReference type="GO" id="GO:0016491">
    <property type="term" value="F:oxidoreductase activity"/>
    <property type="evidence" value="ECO:0007669"/>
    <property type="project" value="UniProtKB-KW"/>
</dbReference>
<dbReference type="InterPro" id="IPR002347">
    <property type="entry name" value="SDR_fam"/>
</dbReference>
<dbReference type="PANTHER" id="PTHR24321">
    <property type="entry name" value="DEHYDROGENASES, SHORT CHAIN"/>
    <property type="match status" value="1"/>
</dbReference>
<keyword evidence="2" id="KW-0560">Oxidoreductase</keyword>
<organism evidence="3">
    <name type="scientific">marine sediment metagenome</name>
    <dbReference type="NCBI Taxonomy" id="412755"/>
    <lineage>
        <taxon>unclassified sequences</taxon>
        <taxon>metagenomes</taxon>
        <taxon>ecological metagenomes</taxon>
    </lineage>
</organism>
<evidence type="ECO:0000313" key="3">
    <source>
        <dbReference type="EMBL" id="GAJ09041.1"/>
    </source>
</evidence>
<evidence type="ECO:0000256" key="1">
    <source>
        <dbReference type="ARBA" id="ARBA00006484"/>
    </source>
</evidence>
<dbReference type="Gene3D" id="3.40.50.720">
    <property type="entry name" value="NAD(P)-binding Rossmann-like Domain"/>
    <property type="match status" value="1"/>
</dbReference>
<dbReference type="AlphaFoldDB" id="X1V8E9"/>
<protein>
    <recommendedName>
        <fullName evidence="4">SDR family oxidoreductase</fullName>
    </recommendedName>
</protein>
<reference evidence="3" key="1">
    <citation type="journal article" date="2014" name="Front. Microbiol.">
        <title>High frequency of phylogenetically diverse reductive dehalogenase-homologous genes in deep subseafloor sedimentary metagenomes.</title>
        <authorList>
            <person name="Kawai M."/>
            <person name="Futagami T."/>
            <person name="Toyoda A."/>
            <person name="Takaki Y."/>
            <person name="Nishi S."/>
            <person name="Hori S."/>
            <person name="Arai W."/>
            <person name="Tsubouchi T."/>
            <person name="Morono Y."/>
            <person name="Uchiyama I."/>
            <person name="Ito T."/>
            <person name="Fujiyama A."/>
            <person name="Inagaki F."/>
            <person name="Takami H."/>
        </authorList>
    </citation>
    <scope>NUCLEOTIDE SEQUENCE</scope>
    <source>
        <strain evidence="3">Expedition CK06-06</strain>
    </source>
</reference>
<evidence type="ECO:0000256" key="2">
    <source>
        <dbReference type="ARBA" id="ARBA00023002"/>
    </source>
</evidence>
<name>X1V8E9_9ZZZZ</name>
<dbReference type="PANTHER" id="PTHR24321:SF8">
    <property type="entry name" value="ESTRADIOL 17-BETA-DEHYDROGENASE 8-RELATED"/>
    <property type="match status" value="1"/>
</dbReference>
<dbReference type="EMBL" id="BARW01025478">
    <property type="protein sequence ID" value="GAJ09041.1"/>
    <property type="molecule type" value="Genomic_DNA"/>
</dbReference>